<gene>
    <name evidence="1" type="ORF">FQN60_008924</name>
</gene>
<name>A0A5J5CK84_9PERO</name>
<reference evidence="1 2" key="1">
    <citation type="submission" date="2019-08" db="EMBL/GenBank/DDBJ databases">
        <title>A chromosome-level genome assembly, high-density linkage maps, and genome scans reveal the genomic architecture of hybrid incompatibilities underlying speciation via character displacement in darters (Percidae: Etheostominae).</title>
        <authorList>
            <person name="Moran R.L."/>
            <person name="Catchen J.M."/>
            <person name="Fuller R.C."/>
        </authorList>
    </citation>
    <scope>NUCLEOTIDE SEQUENCE [LARGE SCALE GENOMIC DNA]</scope>
    <source>
        <strain evidence="1">EspeVRDwgs_2016</strain>
        <tissue evidence="1">Muscle</tissue>
    </source>
</reference>
<dbReference type="Gene3D" id="3.30.40.10">
    <property type="entry name" value="Zinc/RING finger domain, C3HC4 (zinc finger)"/>
    <property type="match status" value="1"/>
</dbReference>
<proteinExistence type="predicted"/>
<dbReference type="AlphaFoldDB" id="A0A5J5CK84"/>
<organism evidence="1 2">
    <name type="scientific">Etheostoma spectabile</name>
    <name type="common">orangethroat darter</name>
    <dbReference type="NCBI Taxonomy" id="54343"/>
    <lineage>
        <taxon>Eukaryota</taxon>
        <taxon>Metazoa</taxon>
        <taxon>Chordata</taxon>
        <taxon>Craniata</taxon>
        <taxon>Vertebrata</taxon>
        <taxon>Euteleostomi</taxon>
        <taxon>Actinopterygii</taxon>
        <taxon>Neopterygii</taxon>
        <taxon>Teleostei</taxon>
        <taxon>Neoteleostei</taxon>
        <taxon>Acanthomorphata</taxon>
        <taxon>Eupercaria</taxon>
        <taxon>Perciformes</taxon>
        <taxon>Percoidei</taxon>
        <taxon>Percidae</taxon>
        <taxon>Etheostomatinae</taxon>
        <taxon>Etheostoma</taxon>
    </lineage>
</organism>
<comment type="caution">
    <text evidence="1">The sequence shown here is derived from an EMBL/GenBank/DDBJ whole genome shotgun (WGS) entry which is preliminary data.</text>
</comment>
<evidence type="ECO:0000313" key="1">
    <source>
        <dbReference type="EMBL" id="KAA8582184.1"/>
    </source>
</evidence>
<dbReference type="InterPro" id="IPR013083">
    <property type="entry name" value="Znf_RING/FYVE/PHD"/>
</dbReference>
<dbReference type="Proteomes" id="UP000327493">
    <property type="component" value="Chromosome 20"/>
</dbReference>
<evidence type="ECO:0000313" key="2">
    <source>
        <dbReference type="Proteomes" id="UP000327493"/>
    </source>
</evidence>
<sequence length="224" mass="24562">MLSLPRSRSLCGRDHRNLANRSTLPPCCKASQTHATCSGEKAREEAALTNSSVRTASVLRSMDNSAASSATSLMHSRLSTSFTFSLLMSFAVVTSPAEEEDIFLFKPSLAEMDDQGCPRCKTTKYRNPSLKLMVNVCGHTLARQRLSKIKFDKKTALFRISRCLVKIMTLWQEQEMAEMQAMSPRGGGGGEASLLSQGPVHPLLTTPFFDLLTAADGKDRSLKL</sequence>
<accession>A0A5J5CK84</accession>
<keyword evidence="2" id="KW-1185">Reference proteome</keyword>
<dbReference type="EMBL" id="VOFY01000020">
    <property type="protein sequence ID" value="KAA8582184.1"/>
    <property type="molecule type" value="Genomic_DNA"/>
</dbReference>
<protein>
    <submittedName>
        <fullName evidence="1">Uncharacterized protein</fullName>
    </submittedName>
</protein>